<reference evidence="1" key="1">
    <citation type="submission" date="2021-06" db="EMBL/GenBank/DDBJ databases">
        <authorList>
            <person name="Hodson N. C."/>
            <person name="Mongue J. A."/>
            <person name="Jaron S. K."/>
        </authorList>
    </citation>
    <scope>NUCLEOTIDE SEQUENCE</scope>
</reference>
<feature type="non-terminal residue" evidence="1">
    <location>
        <position position="1"/>
    </location>
</feature>
<dbReference type="EMBL" id="CAJVCH010026230">
    <property type="protein sequence ID" value="CAG7700046.1"/>
    <property type="molecule type" value="Genomic_DNA"/>
</dbReference>
<sequence>VNNTKEILYNFNFTGISYFEKMKVKIWSGVVEESKQGSTQYPLLFTVRQRSAVTSWHLPFEYVNDK</sequence>
<evidence type="ECO:0000313" key="2">
    <source>
        <dbReference type="Proteomes" id="UP000708208"/>
    </source>
</evidence>
<protein>
    <submittedName>
        <fullName evidence="1">Uncharacterized protein</fullName>
    </submittedName>
</protein>
<accession>A0A8J2JIB4</accession>
<evidence type="ECO:0000313" key="1">
    <source>
        <dbReference type="EMBL" id="CAG7700046.1"/>
    </source>
</evidence>
<keyword evidence="2" id="KW-1185">Reference proteome</keyword>
<proteinExistence type="predicted"/>
<dbReference type="AlphaFoldDB" id="A0A8J2JIB4"/>
<organism evidence="1 2">
    <name type="scientific">Allacma fusca</name>
    <dbReference type="NCBI Taxonomy" id="39272"/>
    <lineage>
        <taxon>Eukaryota</taxon>
        <taxon>Metazoa</taxon>
        <taxon>Ecdysozoa</taxon>
        <taxon>Arthropoda</taxon>
        <taxon>Hexapoda</taxon>
        <taxon>Collembola</taxon>
        <taxon>Symphypleona</taxon>
        <taxon>Sminthuridae</taxon>
        <taxon>Allacma</taxon>
    </lineage>
</organism>
<dbReference type="Proteomes" id="UP000708208">
    <property type="component" value="Unassembled WGS sequence"/>
</dbReference>
<gene>
    <name evidence="1" type="ORF">AFUS01_LOCUS4218</name>
</gene>
<feature type="non-terminal residue" evidence="1">
    <location>
        <position position="66"/>
    </location>
</feature>
<comment type="caution">
    <text evidence="1">The sequence shown here is derived from an EMBL/GenBank/DDBJ whole genome shotgun (WGS) entry which is preliminary data.</text>
</comment>
<name>A0A8J2JIB4_9HEXA</name>